<organism evidence="2 3">
    <name type="scientific">Scyliorhinus torazame</name>
    <name type="common">Cloudy catshark</name>
    <name type="synonym">Catulus torazame</name>
    <dbReference type="NCBI Taxonomy" id="75743"/>
    <lineage>
        <taxon>Eukaryota</taxon>
        <taxon>Metazoa</taxon>
        <taxon>Chordata</taxon>
        <taxon>Craniata</taxon>
        <taxon>Vertebrata</taxon>
        <taxon>Chondrichthyes</taxon>
        <taxon>Elasmobranchii</taxon>
        <taxon>Galeomorphii</taxon>
        <taxon>Galeoidea</taxon>
        <taxon>Carcharhiniformes</taxon>
        <taxon>Scyliorhinidae</taxon>
        <taxon>Scyliorhinus</taxon>
    </lineage>
</organism>
<dbReference type="Gene3D" id="2.60.40.10">
    <property type="entry name" value="Immunoglobulins"/>
    <property type="match status" value="1"/>
</dbReference>
<dbReference type="STRING" id="75743.A0A401NLV1"/>
<evidence type="ECO:0000256" key="1">
    <source>
        <dbReference type="SAM" id="MobiDB-lite"/>
    </source>
</evidence>
<dbReference type="Proteomes" id="UP000288216">
    <property type="component" value="Unassembled WGS sequence"/>
</dbReference>
<evidence type="ECO:0008006" key="4">
    <source>
        <dbReference type="Google" id="ProtNLM"/>
    </source>
</evidence>
<dbReference type="OrthoDB" id="9988752at2759"/>
<keyword evidence="3" id="KW-1185">Reference proteome</keyword>
<proteinExistence type="predicted"/>
<feature type="region of interest" description="Disordered" evidence="1">
    <location>
        <begin position="162"/>
        <end position="182"/>
    </location>
</feature>
<sequence>MLLLQPLRYTIIPGWSEKSHRALNNVCLQFPPRFSHSPVVTLVERVPPAGVSIKTDERIIKTEYGLLIRSVQRKDTGLYYCKAQEQTFTHTIMKLNLKVIENEQMENAQKVEDEEGKTRDFTSESRLRYKDYVQLLSSASFTVDDYCEQLWYREKRRQRNRGAGKWKHVQEMKKNRNRRHHA</sequence>
<dbReference type="InterPro" id="IPR013783">
    <property type="entry name" value="Ig-like_fold"/>
</dbReference>
<accession>A0A401NLV1</accession>
<evidence type="ECO:0000313" key="2">
    <source>
        <dbReference type="EMBL" id="GCB61842.1"/>
    </source>
</evidence>
<protein>
    <recommendedName>
        <fullName evidence="4">Ig-like domain-containing protein</fullName>
    </recommendedName>
</protein>
<dbReference type="OMA" id="MDRAYAG"/>
<dbReference type="InterPro" id="IPR036179">
    <property type="entry name" value="Ig-like_dom_sf"/>
</dbReference>
<dbReference type="AlphaFoldDB" id="A0A401NLV1"/>
<comment type="caution">
    <text evidence="2">The sequence shown here is derived from an EMBL/GenBank/DDBJ whole genome shotgun (WGS) entry which is preliminary data.</text>
</comment>
<gene>
    <name evidence="2" type="ORF">scyTo_0004160</name>
</gene>
<dbReference type="SUPFAM" id="SSF48726">
    <property type="entry name" value="Immunoglobulin"/>
    <property type="match status" value="1"/>
</dbReference>
<dbReference type="EMBL" id="BFAA01001209">
    <property type="protein sequence ID" value="GCB61842.1"/>
    <property type="molecule type" value="Genomic_DNA"/>
</dbReference>
<name>A0A401NLV1_SCYTO</name>
<reference evidence="2 3" key="1">
    <citation type="journal article" date="2018" name="Nat. Ecol. Evol.">
        <title>Shark genomes provide insights into elasmobranch evolution and the origin of vertebrates.</title>
        <authorList>
            <person name="Hara Y"/>
            <person name="Yamaguchi K"/>
            <person name="Onimaru K"/>
            <person name="Kadota M"/>
            <person name="Koyanagi M"/>
            <person name="Keeley SD"/>
            <person name="Tatsumi K"/>
            <person name="Tanaka K"/>
            <person name="Motone F"/>
            <person name="Kageyama Y"/>
            <person name="Nozu R"/>
            <person name="Adachi N"/>
            <person name="Nishimura O"/>
            <person name="Nakagawa R"/>
            <person name="Tanegashima C"/>
            <person name="Kiyatake I"/>
            <person name="Matsumoto R"/>
            <person name="Murakumo K"/>
            <person name="Nishida K"/>
            <person name="Terakita A"/>
            <person name="Kuratani S"/>
            <person name="Sato K"/>
            <person name="Hyodo S Kuraku.S."/>
        </authorList>
    </citation>
    <scope>NUCLEOTIDE SEQUENCE [LARGE SCALE GENOMIC DNA]</scope>
</reference>
<evidence type="ECO:0000313" key="3">
    <source>
        <dbReference type="Proteomes" id="UP000288216"/>
    </source>
</evidence>